<keyword evidence="2" id="KW-1133">Transmembrane helix</keyword>
<sequence length="151" mass="16257">MKRDDEDDAWRSIVENYGDRPTLDEDPPPTLATPVDTGPVEGPDAGPVDAGPPTYHVDLPEEPESDLGRADEERFVPPPPPPLPRPRGVRAAAWAGVFGAPAVLLLCLVLAVDLPQFVGYLLVGAFVGGFLYLVLQMPRGPRDPWDDGAQL</sequence>
<dbReference type="Proteomes" id="UP000433406">
    <property type="component" value="Unassembled WGS sequence"/>
</dbReference>
<feature type="region of interest" description="Disordered" evidence="1">
    <location>
        <begin position="1"/>
        <end position="84"/>
    </location>
</feature>
<dbReference type="AlphaFoldDB" id="A0A6I3JBQ5"/>
<keyword evidence="2" id="KW-0472">Membrane</keyword>
<dbReference type="RefSeq" id="WP_154615068.1">
    <property type="nucleotide sequence ID" value="NZ_CP053660.1"/>
</dbReference>
<reference evidence="3 4" key="1">
    <citation type="submission" date="2019-10" db="EMBL/GenBank/DDBJ databases">
        <title>Nocardioides novel species isolated from the excrement of Marmot.</title>
        <authorList>
            <person name="Zhang G."/>
        </authorList>
    </citation>
    <scope>NUCLEOTIDE SEQUENCE [LARGE SCALE GENOMIC DNA]</scope>
    <source>
        <strain evidence="4">zg-579</strain>
    </source>
</reference>
<name>A0A6I3JBQ5_9ACTN</name>
<evidence type="ECO:0008006" key="5">
    <source>
        <dbReference type="Google" id="ProtNLM"/>
    </source>
</evidence>
<evidence type="ECO:0000256" key="1">
    <source>
        <dbReference type="SAM" id="MobiDB-lite"/>
    </source>
</evidence>
<dbReference type="EMBL" id="WLCI01000011">
    <property type="protein sequence ID" value="MTB95557.1"/>
    <property type="molecule type" value="Genomic_DNA"/>
</dbReference>
<comment type="caution">
    <text evidence="3">The sequence shown here is derived from an EMBL/GenBank/DDBJ whole genome shotgun (WGS) entry which is preliminary data.</text>
</comment>
<feature type="compositionally biased region" description="Basic and acidic residues" evidence="1">
    <location>
        <begin position="66"/>
        <end position="75"/>
    </location>
</feature>
<feature type="transmembrane region" description="Helical" evidence="2">
    <location>
        <begin position="91"/>
        <end position="111"/>
    </location>
</feature>
<organism evidence="3 4">
    <name type="scientific">Nocardioides marmotae</name>
    <dbReference type="NCBI Taxonomy" id="2663857"/>
    <lineage>
        <taxon>Bacteria</taxon>
        <taxon>Bacillati</taxon>
        <taxon>Actinomycetota</taxon>
        <taxon>Actinomycetes</taxon>
        <taxon>Propionibacteriales</taxon>
        <taxon>Nocardioidaceae</taxon>
        <taxon>Nocardioides</taxon>
    </lineage>
</organism>
<keyword evidence="4" id="KW-1185">Reference proteome</keyword>
<accession>A0A6I3JBQ5</accession>
<proteinExistence type="predicted"/>
<evidence type="ECO:0000256" key="2">
    <source>
        <dbReference type="SAM" id="Phobius"/>
    </source>
</evidence>
<evidence type="ECO:0000313" key="4">
    <source>
        <dbReference type="Proteomes" id="UP000433406"/>
    </source>
</evidence>
<gene>
    <name evidence="3" type="ORF">GGQ22_10715</name>
</gene>
<keyword evidence="2" id="KW-0812">Transmembrane</keyword>
<feature type="transmembrane region" description="Helical" evidence="2">
    <location>
        <begin position="117"/>
        <end position="135"/>
    </location>
</feature>
<evidence type="ECO:0000313" key="3">
    <source>
        <dbReference type="EMBL" id="MTB95557.1"/>
    </source>
</evidence>
<protein>
    <recommendedName>
        <fullName evidence="5">DUF308 domain-containing protein</fullName>
    </recommendedName>
</protein>
<feature type="compositionally biased region" description="Low complexity" evidence="1">
    <location>
        <begin position="42"/>
        <end position="53"/>
    </location>
</feature>